<dbReference type="EMBL" id="JAVREH010000030">
    <property type="protein sequence ID" value="MDT0263168.1"/>
    <property type="molecule type" value="Genomic_DNA"/>
</dbReference>
<dbReference type="PANTHER" id="PTHR22602">
    <property type="entry name" value="TRANSFERASE CAF17, MITOCHONDRIAL-RELATED"/>
    <property type="match status" value="1"/>
</dbReference>
<evidence type="ECO:0000313" key="3">
    <source>
        <dbReference type="EMBL" id="MDT0263168.1"/>
    </source>
</evidence>
<protein>
    <submittedName>
        <fullName evidence="3">Folate-binding protein</fullName>
    </submittedName>
</protein>
<dbReference type="PIRSF" id="PIRSF006487">
    <property type="entry name" value="GcvT"/>
    <property type="match status" value="1"/>
</dbReference>
<dbReference type="SUPFAM" id="SSF101790">
    <property type="entry name" value="Aminomethyltransferase beta-barrel domain"/>
    <property type="match status" value="1"/>
</dbReference>
<evidence type="ECO:0000259" key="2">
    <source>
        <dbReference type="Pfam" id="PF01571"/>
    </source>
</evidence>
<dbReference type="PANTHER" id="PTHR22602:SF0">
    <property type="entry name" value="TRANSFERASE CAF17, MITOCHONDRIAL-RELATED"/>
    <property type="match status" value="1"/>
</dbReference>
<gene>
    <name evidence="3" type="ORF">RM423_17410</name>
</gene>
<accession>A0ABU2JG10</accession>
<dbReference type="NCBIfam" id="TIGR03317">
    <property type="entry name" value="ygfZ_signature"/>
    <property type="match status" value="1"/>
</dbReference>
<keyword evidence="4" id="KW-1185">Reference proteome</keyword>
<dbReference type="InterPro" id="IPR006222">
    <property type="entry name" value="GCVT_N"/>
</dbReference>
<keyword evidence="1" id="KW-0809">Transit peptide</keyword>
<dbReference type="InterPro" id="IPR029043">
    <property type="entry name" value="GcvT/YgfZ_C"/>
</dbReference>
<proteinExistence type="predicted"/>
<dbReference type="InterPro" id="IPR017703">
    <property type="entry name" value="YgfZ/GCV_T_CS"/>
</dbReference>
<evidence type="ECO:0000256" key="1">
    <source>
        <dbReference type="ARBA" id="ARBA00022946"/>
    </source>
</evidence>
<reference evidence="4" key="1">
    <citation type="submission" date="2023-07" db="EMBL/GenBank/DDBJ databases">
        <title>30 novel species of actinomycetes from the DSMZ collection.</title>
        <authorList>
            <person name="Nouioui I."/>
        </authorList>
    </citation>
    <scope>NUCLEOTIDE SEQUENCE [LARGE SCALE GENOMIC DNA]</scope>
    <source>
        <strain evidence="4">DSM 44399</strain>
    </source>
</reference>
<dbReference type="RefSeq" id="WP_311424315.1">
    <property type="nucleotide sequence ID" value="NZ_JAVREH010000030.1"/>
</dbReference>
<sequence>MADYRSLLLDWPGAVAADGVDAGVAWHYGDPLREQRRAAEAAGLVDLSHRDVLVVPGPDRLEWLHAICSQHLSALADGDSTEALVLSPNGHVEQHWQVTELGGQVWIDTEPAAADEVLGYLLKMRFLKRVEPAKVTADFAVLALLGPSAAAVLADAGLPVPDQGALASASGGFVRRGGTGTSGNGAFDLVIPRAELAGIAGRLRDAGAEPTGTWASEALRVERRRPRLGLDTDHRTLAHEAGWIGSAVHLDKGCYRGQETVARVQNLGKPPRRLVLLHLSGDSEQLPTPGSPVERDGRAVGFVGTAVQHYEFGPIALAIVKRGLSASDVLTVAGHSAALDPDDAVAELPTGFAGHAGPAQTSA</sequence>
<dbReference type="Gene3D" id="3.30.1360.120">
    <property type="entry name" value="Probable tRNA modification gtpase trme, domain 1"/>
    <property type="match status" value="1"/>
</dbReference>
<dbReference type="Proteomes" id="UP001183176">
    <property type="component" value="Unassembled WGS sequence"/>
</dbReference>
<dbReference type="Pfam" id="PF01571">
    <property type="entry name" value="GCV_T"/>
    <property type="match status" value="1"/>
</dbReference>
<name>A0ABU2JG10_9ACTN</name>
<evidence type="ECO:0000313" key="4">
    <source>
        <dbReference type="Proteomes" id="UP001183176"/>
    </source>
</evidence>
<dbReference type="InterPro" id="IPR027266">
    <property type="entry name" value="TrmE/GcvT-like"/>
</dbReference>
<dbReference type="InterPro" id="IPR045179">
    <property type="entry name" value="YgfZ/GcvT"/>
</dbReference>
<dbReference type="SUPFAM" id="SSF103025">
    <property type="entry name" value="Folate-binding domain"/>
    <property type="match status" value="1"/>
</dbReference>
<comment type="caution">
    <text evidence="3">The sequence shown here is derived from an EMBL/GenBank/DDBJ whole genome shotgun (WGS) entry which is preliminary data.</text>
</comment>
<feature type="domain" description="GCVT N-terminal" evidence="2">
    <location>
        <begin position="32"/>
        <end position="252"/>
    </location>
</feature>
<organism evidence="3 4">
    <name type="scientific">Jatrophihabitans lederbergiae</name>
    <dbReference type="NCBI Taxonomy" id="3075547"/>
    <lineage>
        <taxon>Bacteria</taxon>
        <taxon>Bacillati</taxon>
        <taxon>Actinomycetota</taxon>
        <taxon>Actinomycetes</taxon>
        <taxon>Jatrophihabitantales</taxon>
        <taxon>Jatrophihabitantaceae</taxon>
        <taxon>Jatrophihabitans</taxon>
    </lineage>
</organism>